<dbReference type="InterPro" id="IPR013108">
    <property type="entry name" value="Amidohydro_3"/>
</dbReference>
<dbReference type="InterPro" id="IPR050378">
    <property type="entry name" value="Metallo-dep_Hydrolases_sf"/>
</dbReference>
<dbReference type="GO" id="GO:0016812">
    <property type="term" value="F:hydrolase activity, acting on carbon-nitrogen (but not peptide) bonds, in cyclic amides"/>
    <property type="evidence" value="ECO:0007669"/>
    <property type="project" value="TreeGrafter"/>
</dbReference>
<dbReference type="GO" id="GO:0016811">
    <property type="term" value="F:hydrolase activity, acting on carbon-nitrogen (but not peptide) bonds, in linear amides"/>
    <property type="evidence" value="ECO:0007669"/>
    <property type="project" value="InterPro"/>
</dbReference>
<dbReference type="InterPro" id="IPR011059">
    <property type="entry name" value="Metal-dep_hydrolase_composite"/>
</dbReference>
<dbReference type="SUPFAM" id="SSF51556">
    <property type="entry name" value="Metallo-dependent hydrolases"/>
    <property type="match status" value="1"/>
</dbReference>
<reference evidence="2 3" key="1">
    <citation type="journal article" date="2011" name="J. Bacteriol.">
        <title>Draft genome sequence of the marine bacterium Streptomyces griseoaurantiacus M045, which produces novel manumycin-type antibiotics with a pABA core component.</title>
        <authorList>
            <person name="Li F."/>
            <person name="Jiang P."/>
            <person name="Zheng H."/>
            <person name="Wang S."/>
            <person name="Zhao G."/>
            <person name="Qin S."/>
            <person name="Liu Z."/>
        </authorList>
    </citation>
    <scope>NUCLEOTIDE SEQUENCE [LARGE SCALE GENOMIC DNA]</scope>
    <source>
        <strain evidence="2 3">M045</strain>
    </source>
</reference>
<dbReference type="STRING" id="996637.SGM_6281"/>
<dbReference type="SUPFAM" id="SSF51338">
    <property type="entry name" value="Composite domain of metallo-dependent hydrolases"/>
    <property type="match status" value="1"/>
</dbReference>
<organism evidence="2 3">
    <name type="scientific">Streptomyces griseoaurantiacus M045</name>
    <dbReference type="NCBI Taxonomy" id="996637"/>
    <lineage>
        <taxon>Bacteria</taxon>
        <taxon>Bacillati</taxon>
        <taxon>Actinomycetota</taxon>
        <taxon>Actinomycetes</taxon>
        <taxon>Kitasatosporales</taxon>
        <taxon>Streptomycetaceae</taxon>
        <taxon>Streptomyces</taxon>
        <taxon>Streptomyces aurantiacus group</taxon>
    </lineage>
</organism>
<dbReference type="eggNOG" id="COG3653">
    <property type="taxonomic scope" value="Bacteria"/>
</dbReference>
<dbReference type="Gene3D" id="2.30.40.10">
    <property type="entry name" value="Urease, subunit C, domain 1"/>
    <property type="match status" value="1"/>
</dbReference>
<dbReference type="Gene3D" id="3.20.20.140">
    <property type="entry name" value="Metal-dependent hydrolases"/>
    <property type="match status" value="1"/>
</dbReference>
<sequence>MMTSASPTSRIGVISMPASTLFRRATVVDGSGAPAYTADVHVADSRITRVSDPRPGAGTADRVIDAEGLVLSPGFIDVHSHADNAPFLNTADVSKVTQGVTTEVVGNCGFSLAPVHDAHRDAFRSFTRRIFPPLPFDWSSVEEFFSRADEAGHVVNVAPLIGHNALRIAAMGLEARAPRPQELEAMRSQLRRALEAGVFGLSTGLIYPPGVFSEAEELVALAEVLPPDRVYATHMRGEGPQLLQSVAEAVHIAERAGCRLQVSHLKATGKQAWGTVSDALEALDAARARGLVAHQDVYPYEAAGTMLTACLPPWFQDGGNQAFLARLRSEDALARAGAELERHDGSWENWVAAAGWDRIVVASSATHQYDGMSLAHIAAQKGIPAFDTLVGVLLQEELQVSMTVFAMDEKDIAAAIAHPSSMIGSDGMPPGNGGKPHPRMFGTFPKILAKYVRDSGLLSLPEAIRKMTHLPATAFGIPDRGRVAEGCAADLVLFDAGTVEDHATYEAPDRQAGGIRAVMVNGRIVVEDGEFSGERAGRRLTPA</sequence>
<dbReference type="GO" id="GO:0005829">
    <property type="term" value="C:cytosol"/>
    <property type="evidence" value="ECO:0007669"/>
    <property type="project" value="TreeGrafter"/>
</dbReference>
<proteinExistence type="predicted"/>
<dbReference type="Pfam" id="PF07969">
    <property type="entry name" value="Amidohydro_3"/>
    <property type="match status" value="1"/>
</dbReference>
<dbReference type="Proteomes" id="UP000003022">
    <property type="component" value="Unassembled WGS sequence"/>
</dbReference>
<evidence type="ECO:0000313" key="2">
    <source>
        <dbReference type="EMBL" id="EGG43141.1"/>
    </source>
</evidence>
<dbReference type="Gene3D" id="3.30.1490.130">
    <property type="entry name" value="D-aminoacylase. Domain 3"/>
    <property type="match status" value="1"/>
</dbReference>
<dbReference type="PANTHER" id="PTHR11647:SF1">
    <property type="entry name" value="COLLAPSIN RESPONSE MEDIATOR PROTEIN"/>
    <property type="match status" value="1"/>
</dbReference>
<feature type="domain" description="Amidohydrolase 3" evidence="1">
    <location>
        <begin position="62"/>
        <end position="526"/>
    </location>
</feature>
<dbReference type="AlphaFoldDB" id="F3NTI1"/>
<comment type="caution">
    <text evidence="2">The sequence shown here is derived from an EMBL/GenBank/DDBJ whole genome shotgun (WGS) entry which is preliminary data.</text>
</comment>
<evidence type="ECO:0000259" key="1">
    <source>
        <dbReference type="Pfam" id="PF07969"/>
    </source>
</evidence>
<keyword evidence="3" id="KW-1185">Reference proteome</keyword>
<name>F3NTI1_9ACTN</name>
<dbReference type="InterPro" id="IPR023100">
    <property type="entry name" value="D-aminoacylase_insert_dom_sf"/>
</dbReference>
<gene>
    <name evidence="2" type="ORF">SGM_6281</name>
</gene>
<accession>F3NTI1</accession>
<evidence type="ECO:0000313" key="3">
    <source>
        <dbReference type="Proteomes" id="UP000003022"/>
    </source>
</evidence>
<dbReference type="InterPro" id="IPR032466">
    <property type="entry name" value="Metal_Hydrolase"/>
</dbReference>
<dbReference type="CDD" id="cd01297">
    <property type="entry name" value="D-aminoacylase"/>
    <property type="match status" value="1"/>
</dbReference>
<dbReference type="PANTHER" id="PTHR11647">
    <property type="entry name" value="HYDRANTOINASE/DIHYDROPYRIMIDINASE FAMILY MEMBER"/>
    <property type="match status" value="1"/>
</dbReference>
<dbReference type="EMBL" id="AEYX01000046">
    <property type="protein sequence ID" value="EGG43141.1"/>
    <property type="molecule type" value="Genomic_DNA"/>
</dbReference>
<protein>
    <submittedName>
        <fullName evidence="2">D-aminoacylase</fullName>
    </submittedName>
</protein>